<dbReference type="RefSeq" id="WP_209698351.1">
    <property type="nucleotide sequence ID" value="NZ_BAAAVU010000005.1"/>
</dbReference>
<evidence type="ECO:0000313" key="2">
    <source>
        <dbReference type="Proteomes" id="UP000755585"/>
    </source>
</evidence>
<comment type="caution">
    <text evidence="1">The sequence shown here is derived from an EMBL/GenBank/DDBJ whole genome shotgun (WGS) entry which is preliminary data.</text>
</comment>
<name>A0ABS4UVU3_9ACTN</name>
<accession>A0ABS4UVU3</accession>
<gene>
    <name evidence="1" type="ORF">JOF29_006835</name>
</gene>
<reference evidence="1 2" key="1">
    <citation type="submission" date="2021-03" db="EMBL/GenBank/DDBJ databases">
        <title>Sequencing the genomes of 1000 actinobacteria strains.</title>
        <authorList>
            <person name="Klenk H.-P."/>
        </authorList>
    </citation>
    <scope>NUCLEOTIDE SEQUENCE [LARGE SCALE GENOMIC DNA]</scope>
    <source>
        <strain evidence="1 2">DSM 18824</strain>
    </source>
</reference>
<evidence type="ECO:0008006" key="3">
    <source>
        <dbReference type="Google" id="ProtNLM"/>
    </source>
</evidence>
<evidence type="ECO:0000313" key="1">
    <source>
        <dbReference type="EMBL" id="MBP2355725.1"/>
    </source>
</evidence>
<dbReference type="Proteomes" id="UP000755585">
    <property type="component" value="Unassembled WGS sequence"/>
</dbReference>
<keyword evidence="2" id="KW-1185">Reference proteome</keyword>
<organism evidence="1 2">
    <name type="scientific">Kribbella aluminosa</name>
    <dbReference type="NCBI Taxonomy" id="416017"/>
    <lineage>
        <taxon>Bacteria</taxon>
        <taxon>Bacillati</taxon>
        <taxon>Actinomycetota</taxon>
        <taxon>Actinomycetes</taxon>
        <taxon>Propionibacteriales</taxon>
        <taxon>Kribbellaceae</taxon>
        <taxon>Kribbella</taxon>
    </lineage>
</organism>
<dbReference type="EMBL" id="JAGINT010000002">
    <property type="protein sequence ID" value="MBP2355725.1"/>
    <property type="molecule type" value="Genomic_DNA"/>
</dbReference>
<proteinExistence type="predicted"/>
<protein>
    <recommendedName>
        <fullName evidence="3">Ig-like domain-containing protein</fullName>
    </recommendedName>
</protein>
<sequence>MVVDEQQFMASSGSTFAVANSRRPWDQLPSGTNLCIKTINNRSGVVTVTWTRNPDGIVDHVTVAGTLWRPVKERSSPALTCDG</sequence>